<dbReference type="Proteomes" id="UP000035579">
    <property type="component" value="Chromosome"/>
</dbReference>
<proteinExistence type="predicted"/>
<evidence type="ECO:0000256" key="1">
    <source>
        <dbReference type="SAM" id="SignalP"/>
    </source>
</evidence>
<keyword evidence="1" id="KW-0732">Signal</keyword>
<evidence type="ECO:0000313" key="5">
    <source>
        <dbReference type="Proteomes" id="UP000256345"/>
    </source>
</evidence>
<dbReference type="InterPro" id="IPR011047">
    <property type="entry name" value="Quinoprotein_ADH-like_sf"/>
</dbReference>
<organism evidence="2 4">
    <name type="scientific">Archangium gephyra</name>
    <dbReference type="NCBI Taxonomy" id="48"/>
    <lineage>
        <taxon>Bacteria</taxon>
        <taxon>Pseudomonadati</taxon>
        <taxon>Myxococcota</taxon>
        <taxon>Myxococcia</taxon>
        <taxon>Myxococcales</taxon>
        <taxon>Cystobacterineae</taxon>
        <taxon>Archangiaceae</taxon>
        <taxon>Archangium</taxon>
    </lineage>
</organism>
<dbReference type="InterPro" id="IPR015943">
    <property type="entry name" value="WD40/YVTN_repeat-like_dom_sf"/>
</dbReference>
<dbReference type="AlphaFoldDB" id="A0AAC8QA77"/>
<dbReference type="PANTHER" id="PTHR34512">
    <property type="entry name" value="CELL SURFACE PROTEIN"/>
    <property type="match status" value="1"/>
</dbReference>
<reference evidence="2 4" key="1">
    <citation type="submission" date="2015-05" db="EMBL/GenBank/DDBJ databases">
        <title>Genome assembly of Archangium gephyra DSM 2261.</title>
        <authorList>
            <person name="Sharma G."/>
            <person name="Subramanian S."/>
        </authorList>
    </citation>
    <scope>NUCLEOTIDE SEQUENCE [LARGE SCALE GENOMIC DNA]</scope>
    <source>
        <strain evidence="2 4">DSM 2261</strain>
    </source>
</reference>
<dbReference type="RefSeq" id="WP_047857702.1">
    <property type="nucleotide sequence ID" value="NZ_CP011509.1"/>
</dbReference>
<dbReference type="KEGG" id="age:AA314_05342"/>
<dbReference type="Proteomes" id="UP000256345">
    <property type="component" value="Unassembled WGS sequence"/>
</dbReference>
<feature type="chain" id="PRO_5042154691" evidence="1">
    <location>
        <begin position="20"/>
        <end position="1025"/>
    </location>
</feature>
<dbReference type="SUPFAM" id="SSF50998">
    <property type="entry name" value="Quinoprotein alcohol dehydrogenase-like"/>
    <property type="match status" value="1"/>
</dbReference>
<dbReference type="EMBL" id="QUMU01000019">
    <property type="protein sequence ID" value="REG22505.1"/>
    <property type="molecule type" value="Genomic_DNA"/>
</dbReference>
<dbReference type="Gene3D" id="2.130.10.10">
    <property type="entry name" value="YVTN repeat-like/Quinoprotein amine dehydrogenase"/>
    <property type="match status" value="1"/>
</dbReference>
<evidence type="ECO:0000313" key="3">
    <source>
        <dbReference type="EMBL" id="REG22505.1"/>
    </source>
</evidence>
<evidence type="ECO:0000313" key="4">
    <source>
        <dbReference type="Proteomes" id="UP000035579"/>
    </source>
</evidence>
<gene>
    <name evidence="2" type="ORF">AA314_05342</name>
    <name evidence="3" type="ORF">ATI61_11935</name>
</gene>
<keyword evidence="5" id="KW-1185">Reference proteome</keyword>
<feature type="signal peptide" evidence="1">
    <location>
        <begin position="1"/>
        <end position="19"/>
    </location>
</feature>
<sequence>MNARLFALLTLLLPAAALAQNAWTVTPVEGSAVMGEISSLVFEVRNASTSTRPLNELSLAVDGAAYDVDGGDAPAGWTVSTIDRKERRITYRATGSCTPGPLGLAPGASARFTLRLVGLAANADTTDALVGGNNPTKSSMALDTCPGGVTFTGDPALARWKRVGLSATLTALPRTLQLGSDVTVQLLVVNRSLVNQGGITPSGPAVVGSARFDTVVSAFSPASLSLAPGATGSFTARLRSTLEGTSVFQASAGNGTVSTALTSSLQVNVSSFPALAEVLPTNIITGDTVTLRLTVSNPSTVNYRDVVPRTPVFLGTAVPTLVSGPTPAKSTTLNAGTSVSFVWKYKLDGPVGSSFQFEAQADATRAGVPLSTSRVLSGLGRIVEHRLFIEPASVIGGVTNRSLRYVVYNGGTVEIRKVKLLTPDTTFFKASATPFASDTSGWTAVATTSNPRGYEWTVPAGQSGITSGQQRGFTLDYATLGAVTRDTAFLHQMELTLADGSTVFRVDAPVTLFVNRVVPEVESLVAIAGQNRNTLVWTNPSDHDGVLVLRAVGAAPNTAPEPGRRYVAGETLGNAKVVYSDEVSVASTLEDSGLSNGTAYVYRVHNHDTLYRYSPGNAPQSLGLKSTPTSRGAGQPLWCYSVGFSTLQQPVTELGVGIFSSNTSGRVTANLTNTATPVLDGNERWRPVQLQGAVQSRFPIVPLSGRSGQYILTGDQAGYTQAIRTDTGELLWRSTTPLGTIQSFPVAQLHDTTATNAAYKAAFPGKDLAFFATRLSTGTDNKVVALDAATGAPVWTYAPGDLGMVSGGLLIDYTYNRLYVGARSNGGALASLRILDSLTGAELARLSLGDIDHGLVRYGSATPLALVTNSDGTVYGVDMVGMKVSWSAAVASRPSASVPAFSQFARPVNGGFVVSILGATDAEGRVERWSVTTSTSGTTVTKLWSTPIPSPSGSFSFTSGGVQRLYVGGKDEKLHELDINTGVDGKQLSLPGALAIGTPTVDSTVSRLHVGTQDGRICAFPVPFP</sequence>
<accession>A0AAC8QA77</accession>
<protein>
    <submittedName>
        <fullName evidence="2">Glycoprotein gp2</fullName>
    </submittedName>
    <submittedName>
        <fullName evidence="3">Outer membrane protein assembly factor BamB</fullName>
    </submittedName>
</protein>
<dbReference type="EMBL" id="CP011509">
    <property type="protein sequence ID" value="AKJ03716.1"/>
    <property type="molecule type" value="Genomic_DNA"/>
</dbReference>
<reference evidence="3 5" key="2">
    <citation type="submission" date="2018-08" db="EMBL/GenBank/DDBJ databases">
        <title>Genomic Encyclopedia of Archaeal and Bacterial Type Strains, Phase II (KMG-II): from individual species to whole genera.</title>
        <authorList>
            <person name="Goeker M."/>
        </authorList>
    </citation>
    <scope>NUCLEOTIDE SEQUENCE [LARGE SCALE GENOMIC DNA]</scope>
    <source>
        <strain evidence="3 5">DSM 2261</strain>
    </source>
</reference>
<evidence type="ECO:0000313" key="2">
    <source>
        <dbReference type="EMBL" id="AKJ03716.1"/>
    </source>
</evidence>
<name>A0AAC8QA77_9BACT</name>
<dbReference type="PANTHER" id="PTHR34512:SF30">
    <property type="entry name" value="OUTER MEMBRANE PROTEIN ASSEMBLY FACTOR BAMB"/>
    <property type="match status" value="1"/>
</dbReference>